<dbReference type="Gene3D" id="3.40.50.150">
    <property type="entry name" value="Vaccinia Virus protein VP39"/>
    <property type="match status" value="1"/>
</dbReference>
<accession>A0A2B7XMC0</accession>
<evidence type="ECO:0000259" key="10">
    <source>
        <dbReference type="Pfam" id="PF13649"/>
    </source>
</evidence>
<keyword evidence="12" id="KW-1185">Reference proteome</keyword>
<feature type="compositionally biased region" description="Low complexity" evidence="9">
    <location>
        <begin position="25"/>
        <end position="44"/>
    </location>
</feature>
<organism evidence="11 12">
    <name type="scientific">Blastomyces parvus</name>
    <dbReference type="NCBI Taxonomy" id="2060905"/>
    <lineage>
        <taxon>Eukaryota</taxon>
        <taxon>Fungi</taxon>
        <taxon>Dikarya</taxon>
        <taxon>Ascomycota</taxon>
        <taxon>Pezizomycotina</taxon>
        <taxon>Eurotiomycetes</taxon>
        <taxon>Eurotiomycetidae</taxon>
        <taxon>Onygenales</taxon>
        <taxon>Ajellomycetaceae</taxon>
        <taxon>Blastomyces</taxon>
    </lineage>
</organism>
<feature type="compositionally biased region" description="Basic and acidic residues" evidence="9">
    <location>
        <begin position="1"/>
        <end position="10"/>
    </location>
</feature>
<dbReference type="GO" id="GO:0032259">
    <property type="term" value="P:methylation"/>
    <property type="evidence" value="ECO:0007669"/>
    <property type="project" value="UniProtKB-KW"/>
</dbReference>
<evidence type="ECO:0000256" key="7">
    <source>
        <dbReference type="ARBA" id="ARBA00047622"/>
    </source>
</evidence>
<dbReference type="AlphaFoldDB" id="A0A2B7XMC0"/>
<feature type="domain" description="Methyltransferase" evidence="10">
    <location>
        <begin position="101"/>
        <end position="206"/>
    </location>
</feature>
<evidence type="ECO:0000256" key="9">
    <source>
        <dbReference type="SAM" id="MobiDB-lite"/>
    </source>
</evidence>
<reference evidence="11 12" key="1">
    <citation type="submission" date="2017-10" db="EMBL/GenBank/DDBJ databases">
        <title>Comparative genomics in systemic dimorphic fungi from Ajellomycetaceae.</title>
        <authorList>
            <person name="Munoz J.F."/>
            <person name="Mcewen J.G."/>
            <person name="Clay O.K."/>
            <person name="Cuomo C.A."/>
        </authorList>
    </citation>
    <scope>NUCLEOTIDE SEQUENCE [LARGE SCALE GENOMIC DNA]</scope>
    <source>
        <strain evidence="11 12">UAMH130</strain>
    </source>
</reference>
<evidence type="ECO:0000256" key="2">
    <source>
        <dbReference type="ARBA" id="ARBA00005189"/>
    </source>
</evidence>
<dbReference type="SUPFAM" id="SSF53335">
    <property type="entry name" value="S-adenosyl-L-methionine-dependent methyltransferases"/>
    <property type="match status" value="1"/>
</dbReference>
<comment type="pathway">
    <text evidence="2">Lipid metabolism.</text>
</comment>
<evidence type="ECO:0000256" key="3">
    <source>
        <dbReference type="ARBA" id="ARBA00022603"/>
    </source>
</evidence>
<dbReference type="OrthoDB" id="540004at2759"/>
<keyword evidence="3" id="KW-0489">Methyltransferase</keyword>
<sequence>MTIPHDDDTHAPLNTSGWDAANDRSAATNNAMDSSSNTSNNATGSASIKALVQTSYDSIAARYLEWTTNIPSPRLEFLQKLLERLQAPSVAGSTASSKPRVLELGCGAGVPATQLLVRSGCIVTANDISATQIQLAREHVIVRPSSDKDEQSERGSVEFVFRDMMELDFPAGTFDAVLGLYSIFHLPLDEQEMLIRRVFGWLKKGGHLLINVGVMADSGAIQEEFLGKEMYWSSFSETVYRDIVVKEGFAVVEAEVRVDVEDGADVPFLWILGKK</sequence>
<proteinExistence type="predicted"/>
<dbReference type="EC" id="2.1.1.103" evidence="5"/>
<evidence type="ECO:0000256" key="5">
    <source>
        <dbReference type="ARBA" id="ARBA00035674"/>
    </source>
</evidence>
<gene>
    <name evidence="11" type="ORF">GX51_00337</name>
</gene>
<name>A0A2B7XMC0_9EURO</name>
<evidence type="ECO:0000313" key="11">
    <source>
        <dbReference type="EMBL" id="PGH10070.1"/>
    </source>
</evidence>
<comment type="catalytic activity">
    <reaction evidence="6">
        <text>N,N-dimethylethanolamine phosphate + S-adenosyl-L-methionine = phosphocholine + S-adenosyl-L-homocysteine + H(+)</text>
        <dbReference type="Rhea" id="RHEA:25325"/>
        <dbReference type="ChEBI" id="CHEBI:15378"/>
        <dbReference type="ChEBI" id="CHEBI:57856"/>
        <dbReference type="ChEBI" id="CHEBI:58641"/>
        <dbReference type="ChEBI" id="CHEBI:59789"/>
        <dbReference type="ChEBI" id="CHEBI:295975"/>
        <dbReference type="EC" id="2.1.1.103"/>
    </reaction>
    <physiologicalReaction direction="left-to-right" evidence="6">
        <dbReference type="Rhea" id="RHEA:25326"/>
    </physiologicalReaction>
</comment>
<keyword evidence="4" id="KW-0808">Transferase</keyword>
<dbReference type="STRING" id="2060905.A0A2B7XMC0"/>
<dbReference type="Pfam" id="PF13649">
    <property type="entry name" value="Methyltransf_25"/>
    <property type="match status" value="1"/>
</dbReference>
<dbReference type="GO" id="GO:0000234">
    <property type="term" value="F:phosphoethanolamine N-methyltransferase activity"/>
    <property type="evidence" value="ECO:0007669"/>
    <property type="project" value="UniProtKB-EC"/>
</dbReference>
<feature type="region of interest" description="Disordered" evidence="9">
    <location>
        <begin position="1"/>
        <end position="44"/>
    </location>
</feature>
<evidence type="ECO:0000256" key="6">
    <source>
        <dbReference type="ARBA" id="ARBA00047619"/>
    </source>
</evidence>
<dbReference type="Proteomes" id="UP000224080">
    <property type="component" value="Unassembled WGS sequence"/>
</dbReference>
<dbReference type="InterPro" id="IPR041698">
    <property type="entry name" value="Methyltransf_25"/>
</dbReference>
<comment type="pathway">
    <text evidence="1">Phospholipid metabolism; phosphatidylcholine biosynthesis.</text>
</comment>
<evidence type="ECO:0000256" key="4">
    <source>
        <dbReference type="ARBA" id="ARBA00022679"/>
    </source>
</evidence>
<comment type="caution">
    <text evidence="11">The sequence shown here is derived from an EMBL/GenBank/DDBJ whole genome shotgun (WGS) entry which is preliminary data.</text>
</comment>
<dbReference type="InterPro" id="IPR029063">
    <property type="entry name" value="SAM-dependent_MTases_sf"/>
</dbReference>
<evidence type="ECO:0000313" key="12">
    <source>
        <dbReference type="Proteomes" id="UP000224080"/>
    </source>
</evidence>
<dbReference type="EMBL" id="PDNC01000002">
    <property type="protein sequence ID" value="PGH10070.1"/>
    <property type="molecule type" value="Genomic_DNA"/>
</dbReference>
<protein>
    <recommendedName>
        <fullName evidence="5">phosphoethanolamine N-methyltransferase</fullName>
        <ecNumber evidence="5">2.1.1.103</ecNumber>
    </recommendedName>
</protein>
<comment type="catalytic activity">
    <reaction evidence="7">
        <text>phosphoethanolamine + S-adenosyl-L-methionine = N-methylethanolamine phosphate + S-adenosyl-L-homocysteine + H(+)</text>
        <dbReference type="Rhea" id="RHEA:20365"/>
        <dbReference type="ChEBI" id="CHEBI:15378"/>
        <dbReference type="ChEBI" id="CHEBI:57781"/>
        <dbReference type="ChEBI" id="CHEBI:57856"/>
        <dbReference type="ChEBI" id="CHEBI:58190"/>
        <dbReference type="ChEBI" id="CHEBI:59789"/>
        <dbReference type="EC" id="2.1.1.103"/>
    </reaction>
    <physiologicalReaction direction="left-to-right" evidence="7">
        <dbReference type="Rhea" id="RHEA:20366"/>
    </physiologicalReaction>
</comment>
<evidence type="ECO:0000256" key="8">
    <source>
        <dbReference type="ARBA" id="ARBA00047841"/>
    </source>
</evidence>
<comment type="catalytic activity">
    <reaction evidence="8">
        <text>N-methylethanolamine phosphate + S-adenosyl-L-methionine = N,N-dimethylethanolamine phosphate + S-adenosyl-L-homocysteine + H(+)</text>
        <dbReference type="Rhea" id="RHEA:25321"/>
        <dbReference type="ChEBI" id="CHEBI:15378"/>
        <dbReference type="ChEBI" id="CHEBI:57781"/>
        <dbReference type="ChEBI" id="CHEBI:57856"/>
        <dbReference type="ChEBI" id="CHEBI:58641"/>
        <dbReference type="ChEBI" id="CHEBI:59789"/>
        <dbReference type="EC" id="2.1.1.103"/>
    </reaction>
    <physiologicalReaction direction="left-to-right" evidence="8">
        <dbReference type="Rhea" id="RHEA:25322"/>
    </physiologicalReaction>
</comment>
<dbReference type="PANTHER" id="PTHR44307:SF2">
    <property type="entry name" value="PHOSPHOETHANOLAMINE METHYLTRANSFERASE ISOFORM X1"/>
    <property type="match status" value="1"/>
</dbReference>
<dbReference type="CDD" id="cd02440">
    <property type="entry name" value="AdoMet_MTases"/>
    <property type="match status" value="1"/>
</dbReference>
<dbReference type="PANTHER" id="PTHR44307">
    <property type="entry name" value="PHOSPHOETHANOLAMINE METHYLTRANSFERASE"/>
    <property type="match status" value="1"/>
</dbReference>
<evidence type="ECO:0000256" key="1">
    <source>
        <dbReference type="ARBA" id="ARBA00004969"/>
    </source>
</evidence>